<dbReference type="Pfam" id="PF10440">
    <property type="entry name" value="WIYLD"/>
    <property type="match status" value="1"/>
</dbReference>
<dbReference type="Proteomes" id="UP000231279">
    <property type="component" value="Unassembled WGS sequence"/>
</dbReference>
<protein>
    <submittedName>
        <fullName evidence="3">Histone-lysine N-methyltransferase</fullName>
        <ecNumber evidence="3">2.1.1.43</ecNumber>
    </submittedName>
</protein>
<dbReference type="OrthoDB" id="912946at2759"/>
<dbReference type="PANTHER" id="PTHR34271:SF1">
    <property type="entry name" value="NUCLEOLAR HISTONE METHYLTRANSFERASE-RELATED PROTEIN"/>
    <property type="match status" value="1"/>
</dbReference>
<dbReference type="EC" id="2.1.1.43" evidence="3"/>
<dbReference type="PANTHER" id="PTHR34271">
    <property type="entry name" value="NUCLEOLAR HISTONE METHYLTRANSFERASE-RELATED PROTEIN"/>
    <property type="match status" value="1"/>
</dbReference>
<sequence>MAPRRRRPKVGLTRMHAALDAMRPMGFSRDVVRKCVKNLLKVYGDDGWAFIEEAAYRLLIDTILEEPEVSQLEHAPEKLLLEDVAHKSYEPESVPELCDKEVIYEEKTCALNFHGDDINIERGKSQEQDLAVEVSPILLQGDVKAQRKMGLQLSFTPSSSPTPQPGFFPFSSPAPQLGFTPSSLPTPQPIDGIPRSRKSTPCYGWISDDEDDDSLQLIPASNIDN</sequence>
<reference evidence="4" key="1">
    <citation type="journal article" date="2018" name="Gigascience">
        <title>Genome assembly of the Pink Ipe (Handroanthus impetiginosus, Bignoniaceae), a highly valued, ecologically keystone Neotropical timber forest tree.</title>
        <authorList>
            <person name="Silva-Junior O.B."/>
            <person name="Grattapaglia D."/>
            <person name="Novaes E."/>
            <person name="Collevatti R.G."/>
        </authorList>
    </citation>
    <scope>NUCLEOTIDE SEQUENCE [LARGE SCALE GENOMIC DNA]</scope>
    <source>
        <strain evidence="4">cv. UFG-1</strain>
    </source>
</reference>
<proteinExistence type="predicted"/>
<name>A0A2G9HSI0_9LAMI</name>
<keyword evidence="4" id="KW-1185">Reference proteome</keyword>
<evidence type="ECO:0000256" key="1">
    <source>
        <dbReference type="SAM" id="MobiDB-lite"/>
    </source>
</evidence>
<dbReference type="STRING" id="429701.A0A2G9HSI0"/>
<dbReference type="GO" id="GO:0032259">
    <property type="term" value="P:methylation"/>
    <property type="evidence" value="ECO:0007669"/>
    <property type="project" value="UniProtKB-KW"/>
</dbReference>
<dbReference type="Gene3D" id="1.10.8.850">
    <property type="entry name" value="Histone-lysine N methyltransferase , C-terminal domain-like"/>
    <property type="match status" value="1"/>
</dbReference>
<evidence type="ECO:0000259" key="2">
    <source>
        <dbReference type="Pfam" id="PF10440"/>
    </source>
</evidence>
<dbReference type="AlphaFoldDB" id="A0A2G9HSI0"/>
<organism evidence="3 4">
    <name type="scientific">Handroanthus impetiginosus</name>
    <dbReference type="NCBI Taxonomy" id="429701"/>
    <lineage>
        <taxon>Eukaryota</taxon>
        <taxon>Viridiplantae</taxon>
        <taxon>Streptophyta</taxon>
        <taxon>Embryophyta</taxon>
        <taxon>Tracheophyta</taxon>
        <taxon>Spermatophyta</taxon>
        <taxon>Magnoliopsida</taxon>
        <taxon>eudicotyledons</taxon>
        <taxon>Gunneridae</taxon>
        <taxon>Pentapetalae</taxon>
        <taxon>asterids</taxon>
        <taxon>lamiids</taxon>
        <taxon>Lamiales</taxon>
        <taxon>Bignoniaceae</taxon>
        <taxon>Crescentiina</taxon>
        <taxon>Tabebuia alliance</taxon>
        <taxon>Handroanthus</taxon>
    </lineage>
</organism>
<dbReference type="InterPro" id="IPR018848">
    <property type="entry name" value="WIYLD_domain"/>
</dbReference>
<dbReference type="EMBL" id="NKXS01001122">
    <property type="protein sequence ID" value="PIN20489.1"/>
    <property type="molecule type" value="Genomic_DNA"/>
</dbReference>
<feature type="domain" description="WIYLD" evidence="2">
    <location>
        <begin position="8"/>
        <end position="68"/>
    </location>
</feature>
<evidence type="ECO:0000313" key="3">
    <source>
        <dbReference type="EMBL" id="PIN20489.1"/>
    </source>
</evidence>
<feature type="region of interest" description="Disordered" evidence="1">
    <location>
        <begin position="177"/>
        <end position="215"/>
    </location>
</feature>
<dbReference type="GO" id="GO:0008168">
    <property type="term" value="F:methyltransferase activity"/>
    <property type="evidence" value="ECO:0007669"/>
    <property type="project" value="UniProtKB-KW"/>
</dbReference>
<gene>
    <name evidence="3" type="ORF">CDL12_06836</name>
</gene>
<evidence type="ECO:0000313" key="4">
    <source>
        <dbReference type="Proteomes" id="UP000231279"/>
    </source>
</evidence>
<comment type="caution">
    <text evidence="3">The sequence shown here is derived from an EMBL/GenBank/DDBJ whole genome shotgun (WGS) entry which is preliminary data.</text>
</comment>
<dbReference type="InterPro" id="IPR043017">
    <property type="entry name" value="WIYLD_dom_sf"/>
</dbReference>
<keyword evidence="3" id="KW-0808">Transferase</keyword>
<keyword evidence="3" id="KW-0489">Methyltransferase</keyword>
<accession>A0A2G9HSI0</accession>